<dbReference type="Gene3D" id="3.40.30.10">
    <property type="entry name" value="Glutaredoxin"/>
    <property type="match status" value="1"/>
</dbReference>
<dbReference type="Proteomes" id="UP000202440">
    <property type="component" value="Chromosome"/>
</dbReference>
<dbReference type="KEGG" id="bsan:CHH28_02285"/>
<dbReference type="PANTHER" id="PTHR42673">
    <property type="entry name" value="MALEYLACETOACETATE ISOMERASE"/>
    <property type="match status" value="1"/>
</dbReference>
<dbReference type="GO" id="GO:0016034">
    <property type="term" value="F:maleylacetoacetate isomerase activity"/>
    <property type="evidence" value="ECO:0007669"/>
    <property type="project" value="TreeGrafter"/>
</dbReference>
<dbReference type="Gene3D" id="1.20.1050.10">
    <property type="match status" value="1"/>
</dbReference>
<dbReference type="AlphaFoldDB" id="A0A222FQ07"/>
<sequence>MTLIVGTESTWSLRVWMCLQMLKQPVKLEVVHLGAPGYSSKLLRLSQSGLVPVLKTEHGAIHDSMAIIEYLNERYDGALYPKSTMERALARSLCAEVHSGFMALREQCGFSVKPVAPLTQRSPELSDELQRIERIFARAKGRFMFSEPCAVDTMFAVMAYRLESYGIHLNTSAAKYQKSLIEWSLLQQALAEGRRWLTLE</sequence>
<dbReference type="PROSITE" id="PS50404">
    <property type="entry name" value="GST_NTER"/>
    <property type="match status" value="1"/>
</dbReference>
<dbReference type="InterPro" id="IPR036282">
    <property type="entry name" value="Glutathione-S-Trfase_C_sf"/>
</dbReference>
<dbReference type="SUPFAM" id="SSF47616">
    <property type="entry name" value="GST C-terminal domain-like"/>
    <property type="match status" value="1"/>
</dbReference>
<proteinExistence type="predicted"/>
<dbReference type="InterPro" id="IPR004045">
    <property type="entry name" value="Glutathione_S-Trfase_N"/>
</dbReference>
<dbReference type="SUPFAM" id="SSF52833">
    <property type="entry name" value="Thioredoxin-like"/>
    <property type="match status" value="1"/>
</dbReference>
<evidence type="ECO:0000313" key="3">
    <source>
        <dbReference type="Proteomes" id="UP000202440"/>
    </source>
</evidence>
<dbReference type="GO" id="GO:0006749">
    <property type="term" value="P:glutathione metabolic process"/>
    <property type="evidence" value="ECO:0007669"/>
    <property type="project" value="TreeGrafter"/>
</dbReference>
<gene>
    <name evidence="2" type="ORF">CHH28_02285</name>
</gene>
<dbReference type="GO" id="GO:0004364">
    <property type="term" value="F:glutathione transferase activity"/>
    <property type="evidence" value="ECO:0007669"/>
    <property type="project" value="TreeGrafter"/>
</dbReference>
<evidence type="ECO:0000259" key="1">
    <source>
        <dbReference type="PROSITE" id="PS50404"/>
    </source>
</evidence>
<feature type="domain" description="GST N-terminal" evidence="1">
    <location>
        <begin position="1"/>
        <end position="79"/>
    </location>
</feature>
<dbReference type="PANTHER" id="PTHR42673:SF4">
    <property type="entry name" value="MALEYLACETOACETATE ISOMERASE"/>
    <property type="match status" value="1"/>
</dbReference>
<evidence type="ECO:0000313" key="2">
    <source>
        <dbReference type="EMBL" id="ASP40802.1"/>
    </source>
</evidence>
<dbReference type="GO" id="GO:0006559">
    <property type="term" value="P:L-phenylalanine catabolic process"/>
    <property type="evidence" value="ECO:0007669"/>
    <property type="project" value="TreeGrafter"/>
</dbReference>
<protein>
    <submittedName>
        <fullName evidence="2">Glutathione S-transferase</fullName>
    </submittedName>
</protein>
<dbReference type="EMBL" id="CP022530">
    <property type="protein sequence ID" value="ASP40802.1"/>
    <property type="molecule type" value="Genomic_DNA"/>
</dbReference>
<accession>A0A222FQ07</accession>
<dbReference type="InterPro" id="IPR036249">
    <property type="entry name" value="Thioredoxin-like_sf"/>
</dbReference>
<dbReference type="Pfam" id="PF13417">
    <property type="entry name" value="GST_N_3"/>
    <property type="match status" value="1"/>
</dbReference>
<organism evidence="2 3">
    <name type="scientific">Bacterioplanes sanyensis</name>
    <dbReference type="NCBI Taxonomy" id="1249553"/>
    <lineage>
        <taxon>Bacteria</taxon>
        <taxon>Pseudomonadati</taxon>
        <taxon>Pseudomonadota</taxon>
        <taxon>Gammaproteobacteria</taxon>
        <taxon>Oceanospirillales</taxon>
        <taxon>Oceanospirillaceae</taxon>
        <taxon>Bacterioplanes</taxon>
    </lineage>
</organism>
<name>A0A222FQ07_9GAMM</name>
<dbReference type="OrthoDB" id="9799538at2"/>
<keyword evidence="3" id="KW-1185">Reference proteome</keyword>
<keyword evidence="2" id="KW-0808">Transferase</keyword>
<reference evidence="2 3" key="1">
    <citation type="submission" date="2017-07" db="EMBL/GenBank/DDBJ databases">
        <title>Annotated genome sequence of Bacterioplanes sanyensis isolated from Red Sea.</title>
        <authorList>
            <person name="Rehman Z.U."/>
        </authorList>
    </citation>
    <scope>NUCLEOTIDE SEQUENCE [LARGE SCALE GENOMIC DNA]</scope>
    <source>
        <strain evidence="2 3">NV9</strain>
    </source>
</reference>